<dbReference type="Gene3D" id="3.40.630.30">
    <property type="match status" value="1"/>
</dbReference>
<keyword evidence="5" id="KW-1185">Reference proteome</keyword>
<dbReference type="PROSITE" id="PS51186">
    <property type="entry name" value="GNAT"/>
    <property type="match status" value="1"/>
</dbReference>
<organism evidence="4 5">
    <name type="scientific">Jeongeupia chitinilytica</name>
    <dbReference type="NCBI Taxonomy" id="1041641"/>
    <lineage>
        <taxon>Bacteria</taxon>
        <taxon>Pseudomonadati</taxon>
        <taxon>Pseudomonadota</taxon>
        <taxon>Betaproteobacteria</taxon>
        <taxon>Neisseriales</taxon>
        <taxon>Chitinibacteraceae</taxon>
        <taxon>Jeongeupia</taxon>
    </lineage>
</organism>
<reference evidence="5" key="1">
    <citation type="journal article" date="2019" name="Int. J. Syst. Evol. Microbiol.">
        <title>The Global Catalogue of Microorganisms (GCM) 10K type strain sequencing project: providing services to taxonomists for standard genome sequencing and annotation.</title>
        <authorList>
            <consortium name="The Broad Institute Genomics Platform"/>
            <consortium name="The Broad Institute Genome Sequencing Center for Infectious Disease"/>
            <person name="Wu L."/>
            <person name="Ma J."/>
        </authorList>
    </citation>
    <scope>NUCLEOTIDE SEQUENCE [LARGE SCALE GENOMIC DNA]</scope>
    <source>
        <strain evidence="5">KCTC 23701</strain>
    </source>
</reference>
<evidence type="ECO:0000256" key="1">
    <source>
        <dbReference type="ARBA" id="ARBA00022679"/>
    </source>
</evidence>
<dbReference type="SUPFAM" id="SSF55729">
    <property type="entry name" value="Acyl-CoA N-acyltransferases (Nat)"/>
    <property type="match status" value="1"/>
</dbReference>
<evidence type="ECO:0000313" key="4">
    <source>
        <dbReference type="EMBL" id="GHD63266.1"/>
    </source>
</evidence>
<dbReference type="RefSeq" id="WP_189460437.1">
    <property type="nucleotide sequence ID" value="NZ_BMYO01000005.1"/>
</dbReference>
<dbReference type="EMBL" id="BMYO01000005">
    <property type="protein sequence ID" value="GHD63266.1"/>
    <property type="molecule type" value="Genomic_DNA"/>
</dbReference>
<dbReference type="InterPro" id="IPR051016">
    <property type="entry name" value="Diverse_Substrate_AcTransf"/>
</dbReference>
<dbReference type="PANTHER" id="PTHR10545:SF29">
    <property type="entry name" value="GH14572P-RELATED"/>
    <property type="match status" value="1"/>
</dbReference>
<proteinExistence type="predicted"/>
<dbReference type="Pfam" id="PF00583">
    <property type="entry name" value="Acetyltransf_1"/>
    <property type="match status" value="1"/>
</dbReference>
<dbReference type="CDD" id="cd04301">
    <property type="entry name" value="NAT_SF"/>
    <property type="match status" value="1"/>
</dbReference>
<evidence type="ECO:0000256" key="2">
    <source>
        <dbReference type="ARBA" id="ARBA00023315"/>
    </source>
</evidence>
<accession>A0ABQ3H1J6</accession>
<evidence type="ECO:0000259" key="3">
    <source>
        <dbReference type="PROSITE" id="PS51186"/>
    </source>
</evidence>
<dbReference type="InterPro" id="IPR016181">
    <property type="entry name" value="Acyl_CoA_acyltransferase"/>
</dbReference>
<sequence>MSFNVRPATPGDVAAILAMVRELAEFEQLGHLVTGSIEKLHDDLFGPHPACECLIGEADGETAAFALYFHNYSTFLTRRGLYLEDLYVRPAYRGRGYAKAIMIHLAQLARERGCGRFEWSVLDWNSNAIAFYESIGATVLPDWRVCRVTGPALESLAGR</sequence>
<evidence type="ECO:0000313" key="5">
    <source>
        <dbReference type="Proteomes" id="UP000604737"/>
    </source>
</evidence>
<dbReference type="InterPro" id="IPR000182">
    <property type="entry name" value="GNAT_dom"/>
</dbReference>
<keyword evidence="2" id="KW-0012">Acyltransferase</keyword>
<keyword evidence="1" id="KW-0808">Transferase</keyword>
<feature type="domain" description="N-acetyltransferase" evidence="3">
    <location>
        <begin position="3"/>
        <end position="151"/>
    </location>
</feature>
<comment type="caution">
    <text evidence="4">The sequence shown here is derived from an EMBL/GenBank/DDBJ whole genome shotgun (WGS) entry which is preliminary data.</text>
</comment>
<dbReference type="PANTHER" id="PTHR10545">
    <property type="entry name" value="DIAMINE N-ACETYLTRANSFERASE"/>
    <property type="match status" value="1"/>
</dbReference>
<dbReference type="Proteomes" id="UP000604737">
    <property type="component" value="Unassembled WGS sequence"/>
</dbReference>
<protein>
    <submittedName>
        <fullName evidence="4">N-acetyltransferase</fullName>
    </submittedName>
</protein>
<name>A0ABQ3H1J6_9NEIS</name>
<gene>
    <name evidence="4" type="ORF">GCM10007350_20360</name>
</gene>